<keyword evidence="2" id="KW-0472">Membrane</keyword>
<evidence type="ECO:0000256" key="1">
    <source>
        <dbReference type="SAM" id="MobiDB-lite"/>
    </source>
</evidence>
<name>A0ABQ4QID9_9HYPH</name>
<keyword evidence="2" id="KW-0812">Transmembrane</keyword>
<dbReference type="Proteomes" id="UP001055117">
    <property type="component" value="Unassembled WGS sequence"/>
</dbReference>
<keyword evidence="4" id="KW-1185">Reference proteome</keyword>
<feature type="transmembrane region" description="Helical" evidence="2">
    <location>
        <begin position="71"/>
        <end position="93"/>
    </location>
</feature>
<evidence type="ECO:0000313" key="4">
    <source>
        <dbReference type="Proteomes" id="UP001055117"/>
    </source>
</evidence>
<reference evidence="3 4" key="1">
    <citation type="journal article" date="2021" name="Front. Microbiol.">
        <title>Comprehensive Comparative Genomics and Phenotyping of Methylobacterium Species.</title>
        <authorList>
            <person name="Alessa O."/>
            <person name="Ogura Y."/>
            <person name="Fujitani Y."/>
            <person name="Takami H."/>
            <person name="Hayashi T."/>
            <person name="Sahin N."/>
            <person name="Tani A."/>
        </authorList>
    </citation>
    <scope>NUCLEOTIDE SEQUENCE [LARGE SCALE GENOMIC DNA]</scope>
    <source>
        <strain evidence="3 4">DSM 23679</strain>
    </source>
</reference>
<evidence type="ECO:0000256" key="2">
    <source>
        <dbReference type="SAM" id="Phobius"/>
    </source>
</evidence>
<comment type="caution">
    <text evidence="3">The sequence shown here is derived from an EMBL/GenBank/DDBJ whole genome shotgun (WGS) entry which is preliminary data.</text>
</comment>
<gene>
    <name evidence="3" type="ORF">AFCDBAGC_2900</name>
</gene>
<proteinExistence type="predicted"/>
<protein>
    <submittedName>
        <fullName evidence="3">Uncharacterized protein</fullName>
    </submittedName>
</protein>
<evidence type="ECO:0000313" key="3">
    <source>
        <dbReference type="EMBL" id="GJD45031.1"/>
    </source>
</evidence>
<organism evidence="3 4">
    <name type="scientific">Methylobacterium cerastii</name>
    <dbReference type="NCBI Taxonomy" id="932741"/>
    <lineage>
        <taxon>Bacteria</taxon>
        <taxon>Pseudomonadati</taxon>
        <taxon>Pseudomonadota</taxon>
        <taxon>Alphaproteobacteria</taxon>
        <taxon>Hyphomicrobiales</taxon>
        <taxon>Methylobacteriaceae</taxon>
        <taxon>Methylobacterium</taxon>
    </lineage>
</organism>
<feature type="region of interest" description="Disordered" evidence="1">
    <location>
        <begin position="40"/>
        <end position="60"/>
    </location>
</feature>
<keyword evidence="2" id="KW-1133">Transmembrane helix</keyword>
<dbReference type="EMBL" id="BPQG01000044">
    <property type="protein sequence ID" value="GJD45031.1"/>
    <property type="molecule type" value="Genomic_DNA"/>
</dbReference>
<accession>A0ABQ4QID9</accession>
<sequence>MVAGKRCTRKTCGSGRVVGPCLRLRGDVAGLHRRRDFSRLAGGPADGAGRPGYGMRRAGPAAPTDKMSMTVIALVLVANLLLAGLFSLVAIAID</sequence>